<reference evidence="2" key="1">
    <citation type="journal article" date="2021" name="Syst. Appl. Microbiol.">
        <title>Roseomonas hellenica sp. nov., isolated from roots of wild-growing Alkanna tinctoria.</title>
        <authorList>
            <person name="Rat A."/>
            <person name="Naranjo H.D."/>
            <person name="Lebbe L."/>
            <person name="Cnockaert M."/>
            <person name="Krigas N."/>
            <person name="Grigoriadou K."/>
            <person name="Maloupa E."/>
            <person name="Willems A."/>
        </authorList>
    </citation>
    <scope>NUCLEOTIDE SEQUENCE [LARGE SCALE GENOMIC DNA]</scope>
    <source>
        <strain evidence="2">LMG 31159</strain>
    </source>
</reference>
<organism evidence="1 2">
    <name type="scientific">Neoroseomonas terrae</name>
    <dbReference type="NCBI Taxonomy" id="424799"/>
    <lineage>
        <taxon>Bacteria</taxon>
        <taxon>Pseudomonadati</taxon>
        <taxon>Pseudomonadota</taxon>
        <taxon>Alphaproteobacteria</taxon>
        <taxon>Acetobacterales</taxon>
        <taxon>Acetobacteraceae</taxon>
        <taxon>Neoroseomonas</taxon>
    </lineage>
</organism>
<sequence>MTQIREHMEVVGNDGVHVGTVDRLEGDRIKLTRQDDPDGSGQHHHFLSVNAVESVAGDKVRLNCPADRAKRAATGTSTH</sequence>
<comment type="caution">
    <text evidence="1">The sequence shown here is derived from an EMBL/GenBank/DDBJ whole genome shotgun (WGS) entry which is preliminary data.</text>
</comment>
<gene>
    <name evidence="1" type="ORF">GXW78_06720</name>
</gene>
<dbReference type="InterPro" id="IPR018684">
    <property type="entry name" value="DUF2171"/>
</dbReference>
<protein>
    <submittedName>
        <fullName evidence="1">DUF2171 domain-containing protein</fullName>
    </submittedName>
</protein>
<dbReference type="Proteomes" id="UP000698752">
    <property type="component" value="Unassembled WGS sequence"/>
</dbReference>
<name>A0ABS5EEA9_9PROT</name>
<evidence type="ECO:0000313" key="1">
    <source>
        <dbReference type="EMBL" id="MBR0649348.1"/>
    </source>
</evidence>
<evidence type="ECO:0000313" key="2">
    <source>
        <dbReference type="Proteomes" id="UP000698752"/>
    </source>
</evidence>
<keyword evidence="2" id="KW-1185">Reference proteome</keyword>
<dbReference type="Pfam" id="PF09939">
    <property type="entry name" value="DUF2171"/>
    <property type="match status" value="1"/>
</dbReference>
<accession>A0ABS5EEA9</accession>
<proteinExistence type="predicted"/>
<dbReference type="EMBL" id="JAAEDI010000006">
    <property type="protein sequence ID" value="MBR0649348.1"/>
    <property type="molecule type" value="Genomic_DNA"/>
</dbReference>